<keyword evidence="1" id="KW-0812">Transmembrane</keyword>
<name>A0A7C2TH75_9BACT</name>
<evidence type="ECO:0000313" key="2">
    <source>
        <dbReference type="EMBL" id="HET97888.1"/>
    </source>
</evidence>
<organism evidence="2">
    <name type="scientific">Desulfurivibrio alkaliphilus</name>
    <dbReference type="NCBI Taxonomy" id="427923"/>
    <lineage>
        <taxon>Bacteria</taxon>
        <taxon>Pseudomonadati</taxon>
        <taxon>Thermodesulfobacteriota</taxon>
        <taxon>Desulfobulbia</taxon>
        <taxon>Desulfobulbales</taxon>
        <taxon>Desulfobulbaceae</taxon>
        <taxon>Desulfurivibrio</taxon>
    </lineage>
</organism>
<feature type="transmembrane region" description="Helical" evidence="1">
    <location>
        <begin position="12"/>
        <end position="33"/>
    </location>
</feature>
<evidence type="ECO:0000256" key="1">
    <source>
        <dbReference type="SAM" id="Phobius"/>
    </source>
</evidence>
<keyword evidence="1" id="KW-0472">Membrane</keyword>
<dbReference type="Proteomes" id="UP000885986">
    <property type="component" value="Unassembled WGS sequence"/>
</dbReference>
<protein>
    <submittedName>
        <fullName evidence="2">Uncharacterized protein</fullName>
    </submittedName>
</protein>
<comment type="caution">
    <text evidence="2">The sequence shown here is derived from an EMBL/GenBank/DDBJ whole genome shotgun (WGS) entry which is preliminary data.</text>
</comment>
<accession>A0A7C2TH75</accession>
<reference evidence="2" key="1">
    <citation type="journal article" date="2020" name="mSystems">
        <title>Genome- and Community-Level Interaction Insights into Carbon Utilization and Element Cycling Functions of Hydrothermarchaeota in Hydrothermal Sediment.</title>
        <authorList>
            <person name="Zhou Z."/>
            <person name="Liu Y."/>
            <person name="Xu W."/>
            <person name="Pan J."/>
            <person name="Luo Z.H."/>
            <person name="Li M."/>
        </authorList>
    </citation>
    <scope>NUCLEOTIDE SEQUENCE [LARGE SCALE GENOMIC DNA]</scope>
    <source>
        <strain evidence="2">SpSt-1224</strain>
    </source>
</reference>
<dbReference type="EMBL" id="DSDS01000097">
    <property type="protein sequence ID" value="HET97888.1"/>
    <property type="molecule type" value="Genomic_DNA"/>
</dbReference>
<sequence>MAVKLELSWGGLVSLVVVAFCIFLWMFLLGLWAGQTILMPVENAARPGVTSRLHLLAQQPGSGEL</sequence>
<proteinExistence type="predicted"/>
<dbReference type="AlphaFoldDB" id="A0A7C2TH75"/>
<gene>
    <name evidence="2" type="ORF">ENN98_04210</name>
</gene>
<keyword evidence="1" id="KW-1133">Transmembrane helix</keyword>